<dbReference type="GO" id="GO:0055086">
    <property type="term" value="P:nucleobase-containing small molecule metabolic process"/>
    <property type="evidence" value="ECO:0007669"/>
    <property type="project" value="UniProtKB-ARBA"/>
</dbReference>
<dbReference type="PROSITE" id="PS51747">
    <property type="entry name" value="CYT_DCMP_DEAMINASES_2"/>
    <property type="match status" value="1"/>
</dbReference>
<dbReference type="GO" id="GO:0005829">
    <property type="term" value="C:cytosol"/>
    <property type="evidence" value="ECO:0007669"/>
    <property type="project" value="TreeGrafter"/>
</dbReference>
<dbReference type="PANTHER" id="PTHR11644">
    <property type="entry name" value="CYTIDINE DEAMINASE"/>
    <property type="match status" value="1"/>
</dbReference>
<dbReference type="Pfam" id="PF00383">
    <property type="entry name" value="dCMP_cyt_deam_1"/>
    <property type="match status" value="1"/>
</dbReference>
<dbReference type="InterPro" id="IPR050202">
    <property type="entry name" value="Cyt/Deoxycyt_deaminase"/>
</dbReference>
<dbReference type="CDD" id="cd01283">
    <property type="entry name" value="cytidine_deaminase"/>
    <property type="match status" value="1"/>
</dbReference>
<sequence length="158" mass="16665">MSQLSTEAIDKLVKAAAQARMNSYSPYSSFSVGAALLTENDEMFTGANVENASYPCGICAEKVAYAKAITATPTRPSIKAIAVVAYVHPFFSNRKPLGPSQFVTPCGNCRQFMSEFGKETVVICATDPSPAPGAVTIAGTFTLATLLPHSFSADDLSQ</sequence>
<name>A0A098VZ95_9MICR</name>
<evidence type="ECO:0000256" key="9">
    <source>
        <dbReference type="ARBA" id="ARBA00049558"/>
    </source>
</evidence>
<dbReference type="GO" id="GO:0072527">
    <property type="term" value="P:pyrimidine-containing compound metabolic process"/>
    <property type="evidence" value="ECO:0007669"/>
    <property type="project" value="UniProtKB-ARBA"/>
</dbReference>
<comment type="cofactor">
    <cofactor evidence="1 12 13">
        <name>Zn(2+)</name>
        <dbReference type="ChEBI" id="CHEBI:29105"/>
    </cofactor>
</comment>
<evidence type="ECO:0000256" key="12">
    <source>
        <dbReference type="PIRSR" id="PIRSR606262-3"/>
    </source>
</evidence>
<comment type="catalytic activity">
    <reaction evidence="13">
        <text>2'-deoxycytidine + H2O + H(+) = 2'-deoxyuridine + NH4(+)</text>
        <dbReference type="Rhea" id="RHEA:13433"/>
        <dbReference type="ChEBI" id="CHEBI:15377"/>
        <dbReference type="ChEBI" id="CHEBI:15378"/>
        <dbReference type="ChEBI" id="CHEBI:15698"/>
        <dbReference type="ChEBI" id="CHEBI:16450"/>
        <dbReference type="ChEBI" id="CHEBI:28938"/>
        <dbReference type="EC" id="3.5.4.5"/>
    </reaction>
</comment>
<feature type="binding site" evidence="11">
    <location>
        <begin position="48"/>
        <end position="54"/>
    </location>
    <ligand>
        <name>substrate</name>
    </ligand>
</feature>
<evidence type="ECO:0000313" key="16">
    <source>
        <dbReference type="Proteomes" id="UP000029725"/>
    </source>
</evidence>
<dbReference type="Gene3D" id="3.40.140.10">
    <property type="entry name" value="Cytidine Deaminase, domain 2"/>
    <property type="match status" value="1"/>
</dbReference>
<dbReference type="OrthoDB" id="414540at2759"/>
<keyword evidence="6 13" id="KW-0378">Hydrolase</keyword>
<dbReference type="RefSeq" id="XP_013239507.1">
    <property type="nucleotide sequence ID" value="XM_013384053.1"/>
</dbReference>
<evidence type="ECO:0000256" key="4">
    <source>
        <dbReference type="ARBA" id="ARBA00012783"/>
    </source>
</evidence>
<dbReference type="VEuPathDB" id="MicrosporidiaDB:DI09_112p50"/>
<evidence type="ECO:0000256" key="10">
    <source>
        <dbReference type="PIRSR" id="PIRSR606262-1"/>
    </source>
</evidence>
<gene>
    <name evidence="15" type="ORF">DI09_112p50</name>
</gene>
<evidence type="ECO:0000256" key="7">
    <source>
        <dbReference type="ARBA" id="ARBA00022833"/>
    </source>
</evidence>
<dbReference type="GO" id="GO:0008270">
    <property type="term" value="F:zinc ion binding"/>
    <property type="evidence" value="ECO:0007669"/>
    <property type="project" value="UniProtKB-UniRule"/>
</dbReference>
<dbReference type="PANTHER" id="PTHR11644:SF2">
    <property type="entry name" value="CYTIDINE DEAMINASE"/>
    <property type="match status" value="1"/>
</dbReference>
<feature type="domain" description="CMP/dCMP-type deaminase" evidence="14">
    <location>
        <begin position="7"/>
        <end position="154"/>
    </location>
</feature>
<accession>A0A098VZ95</accession>
<feature type="active site" description="Proton donor" evidence="10">
    <location>
        <position position="61"/>
    </location>
</feature>
<dbReference type="GeneID" id="25258043"/>
<dbReference type="NCBIfam" id="TIGR01354">
    <property type="entry name" value="cyt_deam_tetra"/>
    <property type="match status" value="1"/>
</dbReference>
<reference evidence="15 16" key="1">
    <citation type="submission" date="2014-04" db="EMBL/GenBank/DDBJ databases">
        <title>A new species of microsporidia sheds light on the evolution of extreme parasitism.</title>
        <authorList>
            <person name="Haag K.L."/>
            <person name="James T.Y."/>
            <person name="Larsson R."/>
            <person name="Schaer T.M."/>
            <person name="Refardt D."/>
            <person name="Pombert J.-F."/>
            <person name="Ebert D."/>
        </authorList>
    </citation>
    <scope>NUCLEOTIDE SEQUENCE [LARGE SCALE GENOMIC DNA]</scope>
    <source>
        <strain evidence="15 16">UGP3</strain>
        <tissue evidence="15">Spores</tissue>
    </source>
</reference>
<dbReference type="EMBL" id="JMKJ01000014">
    <property type="protein sequence ID" value="KGG53071.1"/>
    <property type="molecule type" value="Genomic_DNA"/>
</dbReference>
<keyword evidence="16" id="KW-1185">Reference proteome</keyword>
<feature type="binding site" evidence="12">
    <location>
        <position position="106"/>
    </location>
    <ligand>
        <name>Zn(2+)</name>
        <dbReference type="ChEBI" id="CHEBI:29105"/>
        <note>catalytic</note>
    </ligand>
</feature>
<feature type="binding site" evidence="12">
    <location>
        <position position="109"/>
    </location>
    <ligand>
        <name>Zn(2+)</name>
        <dbReference type="ChEBI" id="CHEBI:29105"/>
        <note>catalytic</note>
    </ligand>
</feature>
<evidence type="ECO:0000256" key="8">
    <source>
        <dbReference type="ARBA" id="ARBA00032005"/>
    </source>
</evidence>
<keyword evidence="5 12" id="KW-0479">Metal-binding</keyword>
<dbReference type="InterPro" id="IPR016193">
    <property type="entry name" value="Cytidine_deaminase-like"/>
</dbReference>
<dbReference type="HOGENOM" id="CLU_097262_1_2_1"/>
<protein>
    <recommendedName>
        <fullName evidence="4 13">Cytidine deaminase</fullName>
        <ecNumber evidence="4 13">3.5.4.5</ecNumber>
    </recommendedName>
    <alternativeName>
        <fullName evidence="8 13">Cytidine aminohydrolase</fullName>
    </alternativeName>
</protein>
<comment type="caution">
    <text evidence="15">The sequence shown here is derived from an EMBL/GenBank/DDBJ whole genome shotgun (WGS) entry which is preliminary data.</text>
</comment>
<feature type="binding site" evidence="12">
    <location>
        <position position="59"/>
    </location>
    <ligand>
        <name>Zn(2+)</name>
        <dbReference type="ChEBI" id="CHEBI:29105"/>
        <note>catalytic</note>
    </ligand>
</feature>
<dbReference type="InterPro" id="IPR006262">
    <property type="entry name" value="Cyt_deam_tetra"/>
</dbReference>
<evidence type="ECO:0000256" key="5">
    <source>
        <dbReference type="ARBA" id="ARBA00022723"/>
    </source>
</evidence>
<dbReference type="SUPFAM" id="SSF53927">
    <property type="entry name" value="Cytidine deaminase-like"/>
    <property type="match status" value="1"/>
</dbReference>
<evidence type="ECO:0000256" key="1">
    <source>
        <dbReference type="ARBA" id="ARBA00001947"/>
    </source>
</evidence>
<evidence type="ECO:0000256" key="11">
    <source>
        <dbReference type="PIRSR" id="PIRSR606262-2"/>
    </source>
</evidence>
<comment type="function">
    <text evidence="2 13">This enzyme scavenges exogenous and endogenous cytidine and 2'-deoxycytidine for UMP synthesis.</text>
</comment>
<dbReference type="InterPro" id="IPR002125">
    <property type="entry name" value="CMP_dCMP_dom"/>
</dbReference>
<dbReference type="GO" id="GO:0004126">
    <property type="term" value="F:cytidine deaminase activity"/>
    <property type="evidence" value="ECO:0007669"/>
    <property type="project" value="UniProtKB-UniRule"/>
</dbReference>
<dbReference type="EC" id="3.5.4.5" evidence="4 13"/>
<dbReference type="NCBIfam" id="NF004064">
    <property type="entry name" value="PRK05578.1"/>
    <property type="match status" value="1"/>
</dbReference>
<evidence type="ECO:0000256" key="2">
    <source>
        <dbReference type="ARBA" id="ARBA00003949"/>
    </source>
</evidence>
<proteinExistence type="inferred from homology"/>
<comment type="catalytic activity">
    <reaction evidence="9 13">
        <text>cytidine + H2O + H(+) = uridine + NH4(+)</text>
        <dbReference type="Rhea" id="RHEA:16069"/>
        <dbReference type="ChEBI" id="CHEBI:15377"/>
        <dbReference type="ChEBI" id="CHEBI:15378"/>
        <dbReference type="ChEBI" id="CHEBI:16704"/>
        <dbReference type="ChEBI" id="CHEBI:17562"/>
        <dbReference type="ChEBI" id="CHEBI:28938"/>
        <dbReference type="EC" id="3.5.4.5"/>
    </reaction>
</comment>
<evidence type="ECO:0000259" key="14">
    <source>
        <dbReference type="PROSITE" id="PS51747"/>
    </source>
</evidence>
<dbReference type="Proteomes" id="UP000029725">
    <property type="component" value="Unassembled WGS sequence"/>
</dbReference>
<evidence type="ECO:0000256" key="3">
    <source>
        <dbReference type="ARBA" id="ARBA00006576"/>
    </source>
</evidence>
<comment type="similarity">
    <text evidence="3 13">Belongs to the cytidine and deoxycytidylate deaminase family.</text>
</comment>
<organism evidence="15 16">
    <name type="scientific">Mitosporidium daphniae</name>
    <dbReference type="NCBI Taxonomy" id="1485682"/>
    <lineage>
        <taxon>Eukaryota</taxon>
        <taxon>Fungi</taxon>
        <taxon>Fungi incertae sedis</taxon>
        <taxon>Microsporidia</taxon>
        <taxon>Mitosporidium</taxon>
    </lineage>
</organism>
<evidence type="ECO:0000313" key="15">
    <source>
        <dbReference type="EMBL" id="KGG53071.1"/>
    </source>
</evidence>
<dbReference type="AlphaFoldDB" id="A0A098VZ95"/>
<keyword evidence="7 12" id="KW-0862">Zinc</keyword>
<evidence type="ECO:0000256" key="6">
    <source>
        <dbReference type="ARBA" id="ARBA00022801"/>
    </source>
</evidence>
<evidence type="ECO:0000256" key="13">
    <source>
        <dbReference type="RuleBase" id="RU364006"/>
    </source>
</evidence>